<reference evidence="1 2" key="1">
    <citation type="journal article" name="Front. Microbiol.">
        <title>Sugar Metabolism of the First Thermophilic Planctomycete Thermogutta terrifontis: Comparative Genomic and Transcriptomic Approaches.</title>
        <authorList>
            <person name="Elcheninov A.G."/>
            <person name="Menzel P."/>
            <person name="Gudbergsdottir S.R."/>
            <person name="Slesarev A.I."/>
            <person name="Kadnikov V.V."/>
            <person name="Krogh A."/>
            <person name="Bonch-Osmolovskaya E.A."/>
            <person name="Peng X."/>
            <person name="Kublanov I.V."/>
        </authorList>
    </citation>
    <scope>NUCLEOTIDE SEQUENCE [LARGE SCALE GENOMIC DNA]</scope>
    <source>
        <strain evidence="1 2">R1</strain>
    </source>
</reference>
<gene>
    <name evidence="1" type="ORF">THTE_2760</name>
</gene>
<keyword evidence="2" id="KW-1185">Reference proteome</keyword>
<evidence type="ECO:0000313" key="2">
    <source>
        <dbReference type="Proteomes" id="UP000215086"/>
    </source>
</evidence>
<dbReference type="EMBL" id="CP018477">
    <property type="protein sequence ID" value="ASV75362.1"/>
    <property type="molecule type" value="Genomic_DNA"/>
</dbReference>
<dbReference type="Proteomes" id="UP000215086">
    <property type="component" value="Chromosome"/>
</dbReference>
<accession>A0A286RHE3</accession>
<evidence type="ECO:0000313" key="1">
    <source>
        <dbReference type="EMBL" id="ASV75362.1"/>
    </source>
</evidence>
<proteinExistence type="predicted"/>
<name>A0A286RHE3_9BACT</name>
<sequence length="46" mass="5268">MEVMHHSRVKAWACDLEGNQLGGNQGFLLKACRAARQACRRAQLRW</sequence>
<protein>
    <submittedName>
        <fullName evidence="1">Uncharacterized protein</fullName>
    </submittedName>
</protein>
<organism evidence="1 2">
    <name type="scientific">Thermogutta terrifontis</name>
    <dbReference type="NCBI Taxonomy" id="1331910"/>
    <lineage>
        <taxon>Bacteria</taxon>
        <taxon>Pseudomonadati</taxon>
        <taxon>Planctomycetota</taxon>
        <taxon>Planctomycetia</taxon>
        <taxon>Pirellulales</taxon>
        <taxon>Thermoguttaceae</taxon>
        <taxon>Thermogutta</taxon>
    </lineage>
</organism>
<dbReference type="KEGG" id="ttf:THTE_2760"/>
<dbReference type="AlphaFoldDB" id="A0A286RHE3"/>